<feature type="transmembrane region" description="Helical" evidence="2">
    <location>
        <begin position="243"/>
        <end position="261"/>
    </location>
</feature>
<feature type="transmembrane region" description="Helical" evidence="2">
    <location>
        <begin position="93"/>
        <end position="118"/>
    </location>
</feature>
<dbReference type="GO" id="GO:0009103">
    <property type="term" value="P:lipopolysaccharide biosynthetic process"/>
    <property type="evidence" value="ECO:0007669"/>
    <property type="project" value="TreeGrafter"/>
</dbReference>
<feature type="transmembrane region" description="Helical" evidence="2">
    <location>
        <begin position="54"/>
        <end position="73"/>
    </location>
</feature>
<feature type="domain" description="Acyltransferase 3" evidence="3">
    <location>
        <begin position="9"/>
        <end position="351"/>
    </location>
</feature>
<sequence>MNGADMRNRKIDFLRGFSILLVLFHHFNIAYRLDDTALSHVFGWNAVRAVARNGNYGVTMFFVISGYLITTNAMRRWSELGHVDIGTFYALRIARIVPCLLLLLAIVNALALAGIAIFQNHSPAGTPVSFWLVNLASLTFWMNVLVGSHGWTNYALGVLWSLSVEEVFYLSFPLLCVALRREARLVAFWLACIVAGPAYRFFHQGDEGGYLYAYLACFDAIAIGCCAALLARKVKWHGRAQTMFTGLTAAGMALVYLSWPIGQSNVLGVTAIAFGTAVLLLSANCAAGTSLRPARVSALIEALGKLSYELYLFHLIVLGLLRTSYPPSHVTGDEKLALLVGYLLLSVGLGATIARNYAEPSKRVVRKWLMPRRANRQANAPRRIGATSKPPRSGFARAARMSRRGVRKFARLPRAARHRVPRLRQIEKISPNHRNQKR</sequence>
<dbReference type="InterPro" id="IPR050879">
    <property type="entry name" value="Acyltransferase_3"/>
</dbReference>
<dbReference type="RefSeq" id="WP_105856650.1">
    <property type="nucleotide sequence ID" value="NZ_PVHK01000104.1"/>
</dbReference>
<name>A0AA44Y0B8_BURVI</name>
<accession>A0AA44Y0B8</accession>
<evidence type="ECO:0000259" key="3">
    <source>
        <dbReference type="Pfam" id="PF01757"/>
    </source>
</evidence>
<keyword evidence="4" id="KW-0012">Acyltransferase</keyword>
<dbReference type="Pfam" id="PF01757">
    <property type="entry name" value="Acyl_transf_3"/>
    <property type="match status" value="1"/>
</dbReference>
<keyword evidence="2" id="KW-1133">Transmembrane helix</keyword>
<feature type="transmembrane region" description="Helical" evidence="2">
    <location>
        <begin position="186"/>
        <end position="203"/>
    </location>
</feature>
<dbReference type="Proteomes" id="UP000237632">
    <property type="component" value="Unassembled WGS sequence"/>
</dbReference>
<feature type="transmembrane region" description="Helical" evidence="2">
    <location>
        <begin position="267"/>
        <end position="287"/>
    </location>
</feature>
<feature type="region of interest" description="Disordered" evidence="1">
    <location>
        <begin position="417"/>
        <end position="438"/>
    </location>
</feature>
<dbReference type="PANTHER" id="PTHR23028">
    <property type="entry name" value="ACETYLTRANSFERASE"/>
    <property type="match status" value="1"/>
</dbReference>
<dbReference type="GO" id="GO:0016020">
    <property type="term" value="C:membrane"/>
    <property type="evidence" value="ECO:0007669"/>
    <property type="project" value="TreeGrafter"/>
</dbReference>
<feature type="region of interest" description="Disordered" evidence="1">
    <location>
        <begin position="375"/>
        <end position="398"/>
    </location>
</feature>
<evidence type="ECO:0000313" key="4">
    <source>
        <dbReference type="EMBL" id="PRH41604.1"/>
    </source>
</evidence>
<feature type="transmembrane region" description="Helical" evidence="2">
    <location>
        <begin position="13"/>
        <end position="33"/>
    </location>
</feature>
<evidence type="ECO:0000256" key="1">
    <source>
        <dbReference type="SAM" id="MobiDB-lite"/>
    </source>
</evidence>
<dbReference type="GO" id="GO:0016747">
    <property type="term" value="F:acyltransferase activity, transferring groups other than amino-acyl groups"/>
    <property type="evidence" value="ECO:0007669"/>
    <property type="project" value="InterPro"/>
</dbReference>
<gene>
    <name evidence="4" type="ORF">C6T65_14775</name>
</gene>
<feature type="transmembrane region" description="Helical" evidence="2">
    <location>
        <begin position="130"/>
        <end position="151"/>
    </location>
</feature>
<keyword evidence="2" id="KW-0472">Membrane</keyword>
<keyword evidence="4" id="KW-0808">Transferase</keyword>
<dbReference type="PANTHER" id="PTHR23028:SF53">
    <property type="entry name" value="ACYL_TRANSF_3 DOMAIN-CONTAINING PROTEIN"/>
    <property type="match status" value="1"/>
</dbReference>
<comment type="caution">
    <text evidence="4">The sequence shown here is derived from an EMBL/GenBank/DDBJ whole genome shotgun (WGS) entry which is preliminary data.</text>
</comment>
<feature type="transmembrane region" description="Helical" evidence="2">
    <location>
        <begin position="209"/>
        <end position="231"/>
    </location>
</feature>
<evidence type="ECO:0000256" key="2">
    <source>
        <dbReference type="SAM" id="Phobius"/>
    </source>
</evidence>
<keyword evidence="2" id="KW-0812">Transmembrane</keyword>
<dbReference type="AlphaFoldDB" id="A0AA44Y0B8"/>
<protein>
    <submittedName>
        <fullName evidence="4">Acyltransferase</fullName>
    </submittedName>
</protein>
<dbReference type="EMBL" id="PVHK01000104">
    <property type="protein sequence ID" value="PRH41604.1"/>
    <property type="molecule type" value="Genomic_DNA"/>
</dbReference>
<proteinExistence type="predicted"/>
<evidence type="ECO:0000313" key="5">
    <source>
        <dbReference type="Proteomes" id="UP000237632"/>
    </source>
</evidence>
<feature type="transmembrane region" description="Helical" evidence="2">
    <location>
        <begin position="308"/>
        <end position="325"/>
    </location>
</feature>
<reference evidence="4 5" key="1">
    <citation type="submission" date="2018-03" db="EMBL/GenBank/DDBJ databases">
        <authorList>
            <person name="Nguyen K."/>
            <person name="Fouts D."/>
            <person name="Sutton G."/>
        </authorList>
    </citation>
    <scope>NUCLEOTIDE SEQUENCE [LARGE SCALE GENOMIC DNA]</scope>
    <source>
        <strain evidence="4 5">AU3578</strain>
    </source>
</reference>
<organism evidence="4 5">
    <name type="scientific">Burkholderia vietnamiensis</name>
    <dbReference type="NCBI Taxonomy" id="60552"/>
    <lineage>
        <taxon>Bacteria</taxon>
        <taxon>Pseudomonadati</taxon>
        <taxon>Pseudomonadota</taxon>
        <taxon>Betaproteobacteria</taxon>
        <taxon>Burkholderiales</taxon>
        <taxon>Burkholderiaceae</taxon>
        <taxon>Burkholderia</taxon>
        <taxon>Burkholderia cepacia complex</taxon>
    </lineage>
</organism>
<dbReference type="InterPro" id="IPR002656">
    <property type="entry name" value="Acyl_transf_3_dom"/>
</dbReference>
<feature type="transmembrane region" description="Helical" evidence="2">
    <location>
        <begin position="337"/>
        <end position="358"/>
    </location>
</feature>